<dbReference type="NCBIfam" id="TIGR01426">
    <property type="entry name" value="MGT"/>
    <property type="match status" value="1"/>
</dbReference>
<name>A0A0L6JSW5_9FIRM</name>
<evidence type="ECO:0000256" key="2">
    <source>
        <dbReference type="ARBA" id="ARBA00022676"/>
    </source>
</evidence>
<dbReference type="AlphaFoldDB" id="A0A0L6JSW5"/>
<dbReference type="STRING" id="398512.Bccel_4182"/>
<keyword evidence="3 5" id="KW-0808">Transferase</keyword>
<dbReference type="PANTHER" id="PTHR48043">
    <property type="entry name" value="EG:EG0003.4 PROTEIN-RELATED"/>
    <property type="match status" value="1"/>
</dbReference>
<dbReference type="InterPro" id="IPR050271">
    <property type="entry name" value="UDP-glycosyltransferase"/>
</dbReference>
<dbReference type="Gene3D" id="3.40.50.2000">
    <property type="entry name" value="Glycogen Phosphorylase B"/>
    <property type="match status" value="2"/>
</dbReference>
<dbReference type="InterPro" id="IPR002213">
    <property type="entry name" value="UDP_glucos_trans"/>
</dbReference>
<dbReference type="FunFam" id="3.40.50.2000:FF:000072">
    <property type="entry name" value="Glycosyl transferase"/>
    <property type="match status" value="1"/>
</dbReference>
<evidence type="ECO:0000313" key="5">
    <source>
        <dbReference type="EMBL" id="KNY28908.1"/>
    </source>
</evidence>
<dbReference type="CDD" id="cd03784">
    <property type="entry name" value="GT1_Gtf-like"/>
    <property type="match status" value="1"/>
</dbReference>
<evidence type="ECO:0000256" key="1">
    <source>
        <dbReference type="ARBA" id="ARBA00009995"/>
    </source>
</evidence>
<feature type="domain" description="Erythromycin biosynthesis protein CIII-like C-terminal" evidence="4">
    <location>
        <begin position="251"/>
        <end position="372"/>
    </location>
</feature>
<organism evidence="5 6">
    <name type="scientific">Pseudobacteroides cellulosolvens ATCC 35603 = DSM 2933</name>
    <dbReference type="NCBI Taxonomy" id="398512"/>
    <lineage>
        <taxon>Bacteria</taxon>
        <taxon>Bacillati</taxon>
        <taxon>Bacillota</taxon>
        <taxon>Clostridia</taxon>
        <taxon>Eubacteriales</taxon>
        <taxon>Oscillospiraceae</taxon>
        <taxon>Pseudobacteroides</taxon>
    </lineage>
</organism>
<evidence type="ECO:0000259" key="4">
    <source>
        <dbReference type="Pfam" id="PF06722"/>
    </source>
</evidence>
<protein>
    <submittedName>
        <fullName evidence="5">Glycosyltransferase, MGT family</fullName>
    </submittedName>
</protein>
<dbReference type="PATRIC" id="fig|398512.5.peg.4380"/>
<evidence type="ECO:0000313" key="6">
    <source>
        <dbReference type="Proteomes" id="UP000036923"/>
    </source>
</evidence>
<gene>
    <name evidence="5" type="ORF">Bccel_4182</name>
</gene>
<keyword evidence="2" id="KW-0328">Glycosyltransferase</keyword>
<reference evidence="6" key="1">
    <citation type="submission" date="2015-07" db="EMBL/GenBank/DDBJ databases">
        <title>Near-Complete Genome Sequence of the Cellulolytic Bacterium Bacteroides (Pseudobacteroides) cellulosolvens ATCC 35603.</title>
        <authorList>
            <person name="Dassa B."/>
            <person name="Utturkar S.M."/>
            <person name="Klingeman D.M."/>
            <person name="Hurt R.A."/>
            <person name="Keller M."/>
            <person name="Xu J."/>
            <person name="Reddy Y.H.K."/>
            <person name="Borovok I."/>
            <person name="Grinberg I.R."/>
            <person name="Lamed R."/>
            <person name="Zhivin O."/>
            <person name="Bayer E.A."/>
            <person name="Brown S.D."/>
        </authorList>
    </citation>
    <scope>NUCLEOTIDE SEQUENCE [LARGE SCALE GENOMIC DNA]</scope>
    <source>
        <strain evidence="6">DSM 2933</strain>
    </source>
</reference>
<dbReference type="GO" id="GO:0016758">
    <property type="term" value="F:hexosyltransferase activity"/>
    <property type="evidence" value="ECO:0007669"/>
    <property type="project" value="InterPro"/>
</dbReference>
<comment type="similarity">
    <text evidence="1">Belongs to the UDP-glycosyltransferase family.</text>
</comment>
<dbReference type="OrthoDB" id="6620093at2"/>
<dbReference type="Pfam" id="PF06722">
    <property type="entry name" value="EryCIII-like_C"/>
    <property type="match status" value="1"/>
</dbReference>
<dbReference type="EMBL" id="LGTC01000001">
    <property type="protein sequence ID" value="KNY28908.1"/>
    <property type="molecule type" value="Genomic_DNA"/>
</dbReference>
<dbReference type="GO" id="GO:0008194">
    <property type="term" value="F:UDP-glycosyltransferase activity"/>
    <property type="evidence" value="ECO:0007669"/>
    <property type="project" value="InterPro"/>
</dbReference>
<keyword evidence="6" id="KW-1185">Reference proteome</keyword>
<dbReference type="Proteomes" id="UP000036923">
    <property type="component" value="Unassembled WGS sequence"/>
</dbReference>
<dbReference type="eggNOG" id="COG1819">
    <property type="taxonomic scope" value="Bacteria"/>
</dbReference>
<dbReference type="InterPro" id="IPR006326">
    <property type="entry name" value="UDPGT_MGT-like"/>
</dbReference>
<dbReference type="SUPFAM" id="SSF53756">
    <property type="entry name" value="UDP-Glycosyltransferase/glycogen phosphorylase"/>
    <property type="match status" value="1"/>
</dbReference>
<sequence length="415" mass="47035" precursor="true">MSQVLFVNVFGYGHVNPTLGLVKELIERGEKVTYIAGEEFKEKIESLGAKFQGYKNFDESGFQNGNINFEDIEPQLIEIGRLYKGIIDIIFSLKEKFDYIIYDSLFFFGSEVGRVLGIPAISSNSTFATNNKTDYFSVFINGCMPVLSRLLNGSEIVDIIKYLWGKYELMLPDLSSLCTIKNDMNIVYTSKYFQMYGESFDESYKFIGPSIIDRKEKLDPSLQINNEKIIYISLGTIFNESIEFYQSCFKAFCNMDIKIIMSVGQNIDVDKFESVPSNFIIRNYVPQLEILKHADVFITHGGMNSVNEALYYSVPLILVPQFFDQPIVADRVAKLGAGIVIEKYKVTPELLKQSVVNILSDKSYKTNSEKIGKSLREAGGYKKGVDEIFKIISKSALSQRNEGWYVLSTQMGGIL</sequence>
<dbReference type="PANTHER" id="PTHR48043:SF145">
    <property type="entry name" value="FI06409P-RELATED"/>
    <property type="match status" value="1"/>
</dbReference>
<evidence type="ECO:0000256" key="3">
    <source>
        <dbReference type="ARBA" id="ARBA00022679"/>
    </source>
</evidence>
<dbReference type="RefSeq" id="WP_050753669.1">
    <property type="nucleotide sequence ID" value="NZ_JQKC01000005.1"/>
</dbReference>
<dbReference type="InterPro" id="IPR010610">
    <property type="entry name" value="EryCIII-like_C"/>
</dbReference>
<accession>A0A0L6JSW5</accession>
<proteinExistence type="inferred from homology"/>
<comment type="caution">
    <text evidence="5">The sequence shown here is derived from an EMBL/GenBank/DDBJ whole genome shotgun (WGS) entry which is preliminary data.</text>
</comment>